<dbReference type="Gene3D" id="3.20.20.80">
    <property type="entry name" value="Glycosidases"/>
    <property type="match status" value="1"/>
</dbReference>
<evidence type="ECO:0008006" key="3">
    <source>
        <dbReference type="Google" id="ProtNLM"/>
    </source>
</evidence>
<evidence type="ECO:0000313" key="2">
    <source>
        <dbReference type="Proteomes" id="UP001183226"/>
    </source>
</evidence>
<protein>
    <recommendedName>
        <fullName evidence="3">Alanine-rich protein</fullName>
    </recommendedName>
</protein>
<dbReference type="Proteomes" id="UP001183226">
    <property type="component" value="Unassembled WGS sequence"/>
</dbReference>
<reference evidence="2" key="1">
    <citation type="submission" date="2023-07" db="EMBL/GenBank/DDBJ databases">
        <title>30 novel species of actinomycetes from the DSMZ collection.</title>
        <authorList>
            <person name="Nouioui I."/>
        </authorList>
    </citation>
    <scope>NUCLEOTIDE SEQUENCE [LARGE SCALE GENOMIC DNA]</scope>
    <source>
        <strain evidence="2">DSM 45055</strain>
    </source>
</reference>
<name>A0ABU2KNP3_9ACTN</name>
<proteinExistence type="predicted"/>
<dbReference type="EMBL" id="JAVREK010000002">
    <property type="protein sequence ID" value="MDT0300891.1"/>
    <property type="molecule type" value="Genomic_DNA"/>
</dbReference>
<keyword evidence="2" id="KW-1185">Reference proteome</keyword>
<organism evidence="1 2">
    <name type="scientific">Streptomonospora wellingtoniae</name>
    <dbReference type="NCBI Taxonomy" id="3075544"/>
    <lineage>
        <taxon>Bacteria</taxon>
        <taxon>Bacillati</taxon>
        <taxon>Actinomycetota</taxon>
        <taxon>Actinomycetes</taxon>
        <taxon>Streptosporangiales</taxon>
        <taxon>Nocardiopsidaceae</taxon>
        <taxon>Streptomonospora</taxon>
    </lineage>
</organism>
<evidence type="ECO:0000313" key="1">
    <source>
        <dbReference type="EMBL" id="MDT0300891.1"/>
    </source>
</evidence>
<sequence>MNTVYAYPWDVVGDPGAPDRLAGLGAGSVAVAASYHTARAATPHHPGHRFVHARHAACYVPVTPEAYQDSRLVPGSPDWVAGDNPFAAARTALRAAGLAVPAWVVLTHNSLLGAAHPELTVRNAFGEHYEYALCPASPEVRDYCARLVEQILALGEPDGLILEACGPLGVRHGGHHEKTEGAEYTPVQLDLLSLCCCAACDRRYRDAGADPAELVLRVRAGVDAAEPPPSVEEALGPLAEPVRRVRTGLASELRSSLLARARKLRPGIRVALHASADPWATGPFATVADDPSGLSADCLVGTCWTPDEEAAAGLAGLAAHARPADAGVGAYVLALPPRPADPADLERRLDLYAGSGATEFHVYHGGLASARRLSQVRRALAERAAPAGGR</sequence>
<comment type="caution">
    <text evidence="1">The sequence shown here is derived from an EMBL/GenBank/DDBJ whole genome shotgun (WGS) entry which is preliminary data.</text>
</comment>
<dbReference type="RefSeq" id="WP_311543331.1">
    <property type="nucleotide sequence ID" value="NZ_JAVREK010000002.1"/>
</dbReference>
<accession>A0ABU2KNP3</accession>
<gene>
    <name evidence="1" type="ORF">RM446_02055</name>
</gene>